<proteinExistence type="predicted"/>
<evidence type="ECO:0000313" key="2">
    <source>
        <dbReference type="Proteomes" id="UP000828390"/>
    </source>
</evidence>
<gene>
    <name evidence="1" type="ORF">DPMN_054977</name>
</gene>
<organism evidence="1 2">
    <name type="scientific">Dreissena polymorpha</name>
    <name type="common">Zebra mussel</name>
    <name type="synonym">Mytilus polymorpha</name>
    <dbReference type="NCBI Taxonomy" id="45954"/>
    <lineage>
        <taxon>Eukaryota</taxon>
        <taxon>Metazoa</taxon>
        <taxon>Spiralia</taxon>
        <taxon>Lophotrochozoa</taxon>
        <taxon>Mollusca</taxon>
        <taxon>Bivalvia</taxon>
        <taxon>Autobranchia</taxon>
        <taxon>Heteroconchia</taxon>
        <taxon>Euheterodonta</taxon>
        <taxon>Imparidentia</taxon>
        <taxon>Neoheterodontei</taxon>
        <taxon>Myida</taxon>
        <taxon>Dreissenoidea</taxon>
        <taxon>Dreissenidae</taxon>
        <taxon>Dreissena</taxon>
    </lineage>
</organism>
<comment type="caution">
    <text evidence="1">The sequence shown here is derived from an EMBL/GenBank/DDBJ whole genome shotgun (WGS) entry which is preliminary data.</text>
</comment>
<reference evidence="1" key="1">
    <citation type="journal article" date="2019" name="bioRxiv">
        <title>The Genome of the Zebra Mussel, Dreissena polymorpha: A Resource for Invasive Species Research.</title>
        <authorList>
            <person name="McCartney M.A."/>
            <person name="Auch B."/>
            <person name="Kono T."/>
            <person name="Mallez S."/>
            <person name="Zhang Y."/>
            <person name="Obille A."/>
            <person name="Becker A."/>
            <person name="Abrahante J.E."/>
            <person name="Garbe J."/>
            <person name="Badalamenti J.P."/>
            <person name="Herman A."/>
            <person name="Mangelson H."/>
            <person name="Liachko I."/>
            <person name="Sullivan S."/>
            <person name="Sone E.D."/>
            <person name="Koren S."/>
            <person name="Silverstein K.A.T."/>
            <person name="Beckman K.B."/>
            <person name="Gohl D.M."/>
        </authorList>
    </citation>
    <scope>NUCLEOTIDE SEQUENCE</scope>
    <source>
        <strain evidence="1">Duluth1</strain>
        <tissue evidence="1">Whole animal</tissue>
    </source>
</reference>
<protein>
    <submittedName>
        <fullName evidence="1">Uncharacterized protein</fullName>
    </submittedName>
</protein>
<evidence type="ECO:0000313" key="1">
    <source>
        <dbReference type="EMBL" id="KAH3729014.1"/>
    </source>
</evidence>
<sequence length="68" mass="7699">MCIYCTQNDATVNPSAEVHHYNDLDLDMDLGTMKAICMDETGFTAAIFDEAVYHLQLDSLYNTLEQFS</sequence>
<keyword evidence="2" id="KW-1185">Reference proteome</keyword>
<reference evidence="1" key="2">
    <citation type="submission" date="2020-11" db="EMBL/GenBank/DDBJ databases">
        <authorList>
            <person name="McCartney M.A."/>
            <person name="Auch B."/>
            <person name="Kono T."/>
            <person name="Mallez S."/>
            <person name="Becker A."/>
            <person name="Gohl D.M."/>
            <person name="Silverstein K.A.T."/>
            <person name="Koren S."/>
            <person name="Bechman K.B."/>
            <person name="Herman A."/>
            <person name="Abrahante J.E."/>
            <person name="Garbe J."/>
        </authorList>
    </citation>
    <scope>NUCLEOTIDE SEQUENCE</scope>
    <source>
        <strain evidence="1">Duluth1</strain>
        <tissue evidence="1">Whole animal</tissue>
    </source>
</reference>
<name>A0A9D4CQS7_DREPO</name>
<accession>A0A9D4CQS7</accession>
<dbReference type="Proteomes" id="UP000828390">
    <property type="component" value="Unassembled WGS sequence"/>
</dbReference>
<dbReference type="EMBL" id="JAIWYP010000012">
    <property type="protein sequence ID" value="KAH3729014.1"/>
    <property type="molecule type" value="Genomic_DNA"/>
</dbReference>
<dbReference type="AlphaFoldDB" id="A0A9D4CQS7"/>